<evidence type="ECO:0000313" key="2">
    <source>
        <dbReference type="Proteomes" id="UP001055879"/>
    </source>
</evidence>
<evidence type="ECO:0000313" key="1">
    <source>
        <dbReference type="EMBL" id="KAI3697591.1"/>
    </source>
</evidence>
<comment type="caution">
    <text evidence="1">The sequence shown here is derived from an EMBL/GenBank/DDBJ whole genome shotgun (WGS) entry which is preliminary data.</text>
</comment>
<name>A0ACB8ZJB0_ARCLA</name>
<reference evidence="1 2" key="2">
    <citation type="journal article" date="2022" name="Mol. Ecol. Resour.">
        <title>The genomes of chicory, endive, great burdock and yacon provide insights into Asteraceae paleo-polyploidization history and plant inulin production.</title>
        <authorList>
            <person name="Fan W."/>
            <person name="Wang S."/>
            <person name="Wang H."/>
            <person name="Wang A."/>
            <person name="Jiang F."/>
            <person name="Liu H."/>
            <person name="Zhao H."/>
            <person name="Xu D."/>
            <person name="Zhang Y."/>
        </authorList>
    </citation>
    <scope>NUCLEOTIDE SEQUENCE [LARGE SCALE GENOMIC DNA]</scope>
    <source>
        <strain evidence="2">cv. Niubang</strain>
    </source>
</reference>
<protein>
    <submittedName>
        <fullName evidence="1">Uncharacterized protein</fullName>
    </submittedName>
</protein>
<dbReference type="EMBL" id="CM042056">
    <property type="protein sequence ID" value="KAI3697591.1"/>
    <property type="molecule type" value="Genomic_DNA"/>
</dbReference>
<keyword evidence="2" id="KW-1185">Reference proteome</keyword>
<reference evidence="2" key="1">
    <citation type="journal article" date="2022" name="Mol. Ecol. Resour.">
        <title>The genomes of chicory, endive, great burdock and yacon provide insights into Asteraceae palaeo-polyploidization history and plant inulin production.</title>
        <authorList>
            <person name="Fan W."/>
            <person name="Wang S."/>
            <person name="Wang H."/>
            <person name="Wang A."/>
            <person name="Jiang F."/>
            <person name="Liu H."/>
            <person name="Zhao H."/>
            <person name="Xu D."/>
            <person name="Zhang Y."/>
        </authorList>
    </citation>
    <scope>NUCLEOTIDE SEQUENCE [LARGE SCALE GENOMIC DNA]</scope>
    <source>
        <strain evidence="2">cv. Niubang</strain>
    </source>
</reference>
<organism evidence="1 2">
    <name type="scientific">Arctium lappa</name>
    <name type="common">Greater burdock</name>
    <name type="synonym">Lappa major</name>
    <dbReference type="NCBI Taxonomy" id="4217"/>
    <lineage>
        <taxon>Eukaryota</taxon>
        <taxon>Viridiplantae</taxon>
        <taxon>Streptophyta</taxon>
        <taxon>Embryophyta</taxon>
        <taxon>Tracheophyta</taxon>
        <taxon>Spermatophyta</taxon>
        <taxon>Magnoliopsida</taxon>
        <taxon>eudicotyledons</taxon>
        <taxon>Gunneridae</taxon>
        <taxon>Pentapetalae</taxon>
        <taxon>asterids</taxon>
        <taxon>campanulids</taxon>
        <taxon>Asterales</taxon>
        <taxon>Asteraceae</taxon>
        <taxon>Carduoideae</taxon>
        <taxon>Cardueae</taxon>
        <taxon>Arctiinae</taxon>
        <taxon>Arctium</taxon>
    </lineage>
</organism>
<dbReference type="Proteomes" id="UP001055879">
    <property type="component" value="Linkage Group LG10"/>
</dbReference>
<sequence length="73" mass="8257">MKLHLKTTYMPAYFVIFRSPWVASLSLPQGILLTFYLSNENLVAGQTKTRSMDCAKPGIESPRPNSMIITSRH</sequence>
<gene>
    <name evidence="1" type="ORF">L6452_30684</name>
</gene>
<accession>A0ACB8ZJB0</accession>
<proteinExistence type="predicted"/>